<evidence type="ECO:0000313" key="4">
    <source>
        <dbReference type="EMBL" id="ERG63401.1"/>
    </source>
</evidence>
<dbReference type="Pfam" id="PF01844">
    <property type="entry name" value="HNH"/>
    <property type="match status" value="1"/>
</dbReference>
<sequence>MESEPGGGAEALETSQLEPRSAAEIAADEELDAFLAELSAQVAEMSAEQVEAAAERGAPIPPLPRAPESAAERRLRLDEELVCELVAIEAQSARLEGRRRALLAEHMQRMIDQAGDTGAMLREIASFAAVELGLTTPTVERHITDAWTIVGELPAAHEAAAEGRITTSHLRIIEAETRALRDDADVAPADRDRVVAELVDVAERTSTARLRSKAKQVVNDVLSTPLQVRHDSARQRRRVEVSDAGDGMAHLYAFLPALEAYAVHDRLTQAARGKPKEDLRSFDQFRADAFQELLLSGVVPEDLHGTAGIRVKPMIAIPAGGLCFDGTAAEAEVAGHRFPAMLDGKVIVDLDTARRLAGEAPTWLRLFTHPVTGVAVTVDSYTPTAAQRHVLLGRDQRCRAPGCPHPARRADLDHTLAWAEGGATSLDNLGFVCRRDHVLKHSSRWAVEQLPGGVLRWTSPLGQVIDDLPEPAGPVFTDMPRTKPRPPTRTRAERRADQRAALERLGRWDDPTTWTEPDPAVLREWHGAPLEPAAQGDPNAPPLPF</sequence>
<dbReference type="Pfam" id="PF02720">
    <property type="entry name" value="DUF222"/>
    <property type="match status" value="1"/>
</dbReference>
<dbReference type="Proteomes" id="UP000016462">
    <property type="component" value="Unassembled WGS sequence"/>
</dbReference>
<name>U1MND5_9MICO</name>
<dbReference type="SMART" id="SM00507">
    <property type="entry name" value="HNHc"/>
    <property type="match status" value="1"/>
</dbReference>
<dbReference type="InterPro" id="IPR003870">
    <property type="entry name" value="DUF222"/>
</dbReference>
<dbReference type="InterPro" id="IPR002711">
    <property type="entry name" value="HNH"/>
</dbReference>
<dbReference type="Gene3D" id="1.10.30.50">
    <property type="match status" value="1"/>
</dbReference>
<dbReference type="GO" id="GO:0008270">
    <property type="term" value="F:zinc ion binding"/>
    <property type="evidence" value="ECO:0007669"/>
    <property type="project" value="InterPro"/>
</dbReference>
<protein>
    <recommendedName>
        <fullName evidence="3">HNH nuclease domain-containing protein</fullName>
    </recommendedName>
</protein>
<reference evidence="4 5" key="1">
    <citation type="journal article" date="2013" name="Genome Announc.">
        <title>First draft genome sequence from a member of the genus agrococcus, isolated from modern microbialites.</title>
        <authorList>
            <person name="White R.A.III."/>
            <person name="Grassa C.J."/>
            <person name="Suttle C.A."/>
        </authorList>
    </citation>
    <scope>NUCLEOTIDE SEQUENCE [LARGE SCALE GENOMIC DNA]</scope>
    <source>
        <strain evidence="4 5">RW1</strain>
    </source>
</reference>
<dbReference type="EMBL" id="ASHR01000032">
    <property type="protein sequence ID" value="ERG63401.1"/>
    <property type="molecule type" value="Genomic_DNA"/>
</dbReference>
<evidence type="ECO:0000256" key="2">
    <source>
        <dbReference type="SAM" id="MobiDB-lite"/>
    </source>
</evidence>
<dbReference type="InterPro" id="IPR003615">
    <property type="entry name" value="HNH_nuc"/>
</dbReference>
<feature type="region of interest" description="Disordered" evidence="2">
    <location>
        <begin position="1"/>
        <end position="22"/>
    </location>
</feature>
<feature type="region of interest" description="Disordered" evidence="2">
    <location>
        <begin position="46"/>
        <end position="67"/>
    </location>
</feature>
<evidence type="ECO:0000259" key="3">
    <source>
        <dbReference type="SMART" id="SM00507"/>
    </source>
</evidence>
<dbReference type="GO" id="GO:0003676">
    <property type="term" value="F:nucleic acid binding"/>
    <property type="evidence" value="ECO:0007669"/>
    <property type="project" value="InterPro"/>
</dbReference>
<comment type="caution">
    <text evidence="4">The sequence shown here is derived from an EMBL/GenBank/DDBJ whole genome shotgun (WGS) entry which is preliminary data.</text>
</comment>
<feature type="region of interest" description="Disordered" evidence="2">
    <location>
        <begin position="469"/>
        <end position="545"/>
    </location>
</feature>
<dbReference type="GO" id="GO:0004519">
    <property type="term" value="F:endonuclease activity"/>
    <property type="evidence" value="ECO:0007669"/>
    <property type="project" value="InterPro"/>
</dbReference>
<dbReference type="CDD" id="cd00085">
    <property type="entry name" value="HNHc"/>
    <property type="match status" value="1"/>
</dbReference>
<dbReference type="RefSeq" id="WP_021065094.1">
    <property type="nucleotide sequence ID" value="NZ_ASHR01000032.1"/>
</dbReference>
<organism evidence="4 5">
    <name type="scientific">Agrococcus pavilionensis RW1</name>
    <dbReference type="NCBI Taxonomy" id="1330458"/>
    <lineage>
        <taxon>Bacteria</taxon>
        <taxon>Bacillati</taxon>
        <taxon>Actinomycetota</taxon>
        <taxon>Actinomycetes</taxon>
        <taxon>Micrococcales</taxon>
        <taxon>Microbacteriaceae</taxon>
        <taxon>Agrococcus</taxon>
    </lineage>
</organism>
<accession>U1MND5</accession>
<keyword evidence="5" id="KW-1185">Reference proteome</keyword>
<dbReference type="AlphaFoldDB" id="U1MND5"/>
<feature type="domain" description="HNH nuclease" evidence="3">
    <location>
        <begin position="386"/>
        <end position="438"/>
    </location>
</feature>
<gene>
    <name evidence="4" type="ORF">L332_02915</name>
</gene>
<evidence type="ECO:0000313" key="5">
    <source>
        <dbReference type="Proteomes" id="UP000016462"/>
    </source>
</evidence>
<dbReference type="OrthoDB" id="3261064at2"/>
<evidence type="ECO:0000256" key="1">
    <source>
        <dbReference type="ARBA" id="ARBA00023450"/>
    </source>
</evidence>
<proteinExistence type="inferred from homology"/>
<feature type="compositionally biased region" description="Basic and acidic residues" evidence="2">
    <location>
        <begin position="490"/>
        <end position="510"/>
    </location>
</feature>
<comment type="similarity">
    <text evidence="1">Belongs to the Rv1128c/1148c/1588c/1702c/1945/3466 family.</text>
</comment>